<gene>
    <name evidence="2" type="ORF">LF01B1_05510</name>
</gene>
<evidence type="ECO:0000313" key="3">
    <source>
        <dbReference type="Proteomes" id="UP000653631"/>
    </source>
</evidence>
<organism evidence="2 3">
    <name type="scientific">Limosilactobacillus fermentum</name>
    <name type="common">Lactobacillus fermentum</name>
    <dbReference type="NCBI Taxonomy" id="1613"/>
    <lineage>
        <taxon>Bacteria</taxon>
        <taxon>Bacillati</taxon>
        <taxon>Bacillota</taxon>
        <taxon>Bacilli</taxon>
        <taxon>Lactobacillales</taxon>
        <taxon>Lactobacillaceae</taxon>
        <taxon>Limosilactobacillus</taxon>
    </lineage>
</organism>
<dbReference type="AlphaFoldDB" id="A0ABD0AKK0"/>
<feature type="signal peptide" evidence="1">
    <location>
        <begin position="1"/>
        <end position="29"/>
    </location>
</feature>
<sequence length="104" mass="11770">MNKHHKRYVVTGLLSAVILTPLAVQSGRAATTTEPVAEQADITNWIANTPEQISANMSRQNINLGDLNGTRYVVQWGTPFRKFQRSPTFQWLSWLTITRSRTLT</sequence>
<name>A0ABD0AKK0_LIMFE</name>
<accession>A0ABD0AKK0</accession>
<protein>
    <submittedName>
        <fullName evidence="2">Uncharacterized protein</fullName>
    </submittedName>
</protein>
<dbReference type="Proteomes" id="UP000653631">
    <property type="component" value="Unassembled WGS sequence"/>
</dbReference>
<evidence type="ECO:0000256" key="1">
    <source>
        <dbReference type="SAM" id="SignalP"/>
    </source>
</evidence>
<keyword evidence="1" id="KW-0732">Signal</keyword>
<dbReference type="EMBL" id="BOLH01000004">
    <property type="protein sequence ID" value="GIC71536.1"/>
    <property type="molecule type" value="Genomic_DNA"/>
</dbReference>
<reference evidence="2 3" key="1">
    <citation type="submission" date="2021-01" db="EMBL/GenBank/DDBJ databases">
        <title>Development of a method for detection of lactic acid bacteria that cause putrefactive shochu mash.</title>
        <authorList>
            <person name="Takashita H."/>
            <person name="Fujihara E."/>
            <person name="Takayama K."/>
            <person name="Yamamoto H."/>
            <person name="Mizutani M."/>
            <person name="Kajiwara Y."/>
        </authorList>
    </citation>
    <scope>NUCLEOTIDE SEQUENCE [LARGE SCALE GENOMIC DNA]</scope>
    <source>
        <strain evidence="2 3">01-B1</strain>
    </source>
</reference>
<proteinExistence type="predicted"/>
<evidence type="ECO:0000313" key="2">
    <source>
        <dbReference type="EMBL" id="GIC71536.1"/>
    </source>
</evidence>
<feature type="chain" id="PRO_5044758834" evidence="1">
    <location>
        <begin position="30"/>
        <end position="104"/>
    </location>
</feature>
<comment type="caution">
    <text evidence="2">The sequence shown here is derived from an EMBL/GenBank/DDBJ whole genome shotgun (WGS) entry which is preliminary data.</text>
</comment>